<dbReference type="CDD" id="cd08460">
    <property type="entry name" value="PBP2_DntR_like_1"/>
    <property type="match status" value="1"/>
</dbReference>
<keyword evidence="4" id="KW-0804">Transcription</keyword>
<dbReference type="GO" id="GO:0003677">
    <property type="term" value="F:DNA binding"/>
    <property type="evidence" value="ECO:0007669"/>
    <property type="project" value="UniProtKB-KW"/>
</dbReference>
<dbReference type="Pfam" id="PF03466">
    <property type="entry name" value="LysR_substrate"/>
    <property type="match status" value="1"/>
</dbReference>
<dbReference type="InterPro" id="IPR000847">
    <property type="entry name" value="LysR_HTH_N"/>
</dbReference>
<evidence type="ECO:0000313" key="6">
    <source>
        <dbReference type="EMBL" id="BBX08466.1"/>
    </source>
</evidence>
<dbReference type="InterPro" id="IPR036388">
    <property type="entry name" value="WH-like_DNA-bd_sf"/>
</dbReference>
<gene>
    <name evidence="6" type="ORF">MAIC_32690</name>
</gene>
<evidence type="ECO:0000259" key="5">
    <source>
        <dbReference type="PROSITE" id="PS50931"/>
    </source>
</evidence>
<dbReference type="AlphaFoldDB" id="A0AAD1HSM1"/>
<evidence type="ECO:0000256" key="2">
    <source>
        <dbReference type="ARBA" id="ARBA00023015"/>
    </source>
</evidence>
<name>A0AAD1HSM1_9MYCO</name>
<dbReference type="SUPFAM" id="SSF53850">
    <property type="entry name" value="Periplasmic binding protein-like II"/>
    <property type="match status" value="1"/>
</dbReference>
<dbReference type="PANTHER" id="PTHR30118">
    <property type="entry name" value="HTH-TYPE TRANSCRIPTIONAL REGULATOR LEUO-RELATED"/>
    <property type="match status" value="1"/>
</dbReference>
<dbReference type="InterPro" id="IPR050389">
    <property type="entry name" value="LysR-type_TF"/>
</dbReference>
<evidence type="ECO:0000313" key="7">
    <source>
        <dbReference type="Proteomes" id="UP000467327"/>
    </source>
</evidence>
<dbReference type="PROSITE" id="PS50931">
    <property type="entry name" value="HTH_LYSR"/>
    <property type="match status" value="1"/>
</dbReference>
<keyword evidence="3" id="KW-0238">DNA-binding</keyword>
<dbReference type="Gene3D" id="3.40.190.10">
    <property type="entry name" value="Periplasmic binding protein-like II"/>
    <property type="match status" value="2"/>
</dbReference>
<dbReference type="EMBL" id="AP022561">
    <property type="protein sequence ID" value="BBX08466.1"/>
    <property type="molecule type" value="Genomic_DNA"/>
</dbReference>
<protein>
    <submittedName>
        <fullName evidence="6">LysR family transcriptional regulator</fullName>
    </submittedName>
</protein>
<dbReference type="Gene3D" id="1.10.10.10">
    <property type="entry name" value="Winged helix-like DNA-binding domain superfamily/Winged helix DNA-binding domain"/>
    <property type="match status" value="1"/>
</dbReference>
<sequence length="303" mass="33414">MESTSDLDMNLLLALDALLELRSVGLAAERLHTSAPAMSRTLGRLRRRLDDPVLVRAGRQLVPTPRALAMQVEVHDVIARARALFASPEIVDPRRLSRTFSLQMGDIGMLSTVAERLLTRVRTEAPGVTLRFVGESHEDTHSLRDGGVDLEVGQTGHLDPEIRVEDLVTERMVGVVRAGHPLLKRRVTAKRFADAEHVVFSRRGRLRGPVDDLLAEQGLQRRVVVCAPTPAGGLFLVRSSDLVAMMPAGLGRYAMEALNLASFAIPLDLPPLTVSMAWHPRHDADGAHRWLRQCLREALQTTV</sequence>
<evidence type="ECO:0000256" key="3">
    <source>
        <dbReference type="ARBA" id="ARBA00023125"/>
    </source>
</evidence>
<dbReference type="Proteomes" id="UP000467327">
    <property type="component" value="Chromosome"/>
</dbReference>
<dbReference type="Pfam" id="PF00126">
    <property type="entry name" value="HTH_1"/>
    <property type="match status" value="1"/>
</dbReference>
<keyword evidence="7" id="KW-1185">Reference proteome</keyword>
<dbReference type="GO" id="GO:0003700">
    <property type="term" value="F:DNA-binding transcription factor activity"/>
    <property type="evidence" value="ECO:0007669"/>
    <property type="project" value="InterPro"/>
</dbReference>
<feature type="domain" description="HTH lysR-type" evidence="5">
    <location>
        <begin position="7"/>
        <end position="64"/>
    </location>
</feature>
<evidence type="ECO:0000256" key="1">
    <source>
        <dbReference type="ARBA" id="ARBA00009437"/>
    </source>
</evidence>
<dbReference type="InterPro" id="IPR005119">
    <property type="entry name" value="LysR_subst-bd"/>
</dbReference>
<comment type="similarity">
    <text evidence="1">Belongs to the LysR transcriptional regulatory family.</text>
</comment>
<dbReference type="PANTHER" id="PTHR30118:SF15">
    <property type="entry name" value="TRANSCRIPTIONAL REGULATORY PROTEIN"/>
    <property type="match status" value="1"/>
</dbReference>
<organism evidence="6 7">
    <name type="scientific">Mycolicibacterium aichiense</name>
    <dbReference type="NCBI Taxonomy" id="1799"/>
    <lineage>
        <taxon>Bacteria</taxon>
        <taxon>Bacillati</taxon>
        <taxon>Actinomycetota</taxon>
        <taxon>Actinomycetes</taxon>
        <taxon>Mycobacteriales</taxon>
        <taxon>Mycobacteriaceae</taxon>
        <taxon>Mycolicibacterium</taxon>
    </lineage>
</organism>
<keyword evidence="2" id="KW-0805">Transcription regulation</keyword>
<evidence type="ECO:0000256" key="4">
    <source>
        <dbReference type="ARBA" id="ARBA00023163"/>
    </source>
</evidence>
<dbReference type="InterPro" id="IPR036390">
    <property type="entry name" value="WH_DNA-bd_sf"/>
</dbReference>
<dbReference type="RefSeq" id="WP_115320462.1">
    <property type="nucleotide sequence ID" value="NZ_AP022561.1"/>
</dbReference>
<dbReference type="SUPFAM" id="SSF46785">
    <property type="entry name" value="Winged helix' DNA-binding domain"/>
    <property type="match status" value="1"/>
</dbReference>
<proteinExistence type="inferred from homology"/>
<accession>A0AAD1HSM1</accession>
<dbReference type="KEGG" id="maic:MAIC_32690"/>
<reference evidence="6 7" key="1">
    <citation type="journal article" date="2019" name="Emerg. Microbes Infect.">
        <title>Comprehensive subspecies identification of 175 nontuberculous mycobacteria species based on 7547 genomic profiles.</title>
        <authorList>
            <person name="Matsumoto Y."/>
            <person name="Kinjo T."/>
            <person name="Motooka D."/>
            <person name="Nabeya D."/>
            <person name="Jung N."/>
            <person name="Uechi K."/>
            <person name="Horii T."/>
            <person name="Iida T."/>
            <person name="Fujita J."/>
            <person name="Nakamura S."/>
        </authorList>
    </citation>
    <scope>NUCLEOTIDE SEQUENCE [LARGE SCALE GENOMIC DNA]</scope>
    <source>
        <strain evidence="6 7">JCM 6376</strain>
    </source>
</reference>